<dbReference type="AlphaFoldDB" id="A0A101LXX0"/>
<protein>
    <submittedName>
        <fullName evidence="1">Uncharacterized protein</fullName>
    </submittedName>
</protein>
<comment type="caution">
    <text evidence="1">The sequence shown here is derived from an EMBL/GenBank/DDBJ whole genome shotgun (WGS) entry which is preliminary data.</text>
</comment>
<sequence length="58" mass="6939">MRRSVGYRLFNSMLDLHLFPGRKFLYRLLSGGRCNGRDQRWRCMLGVIYVLSGRENWS</sequence>
<accession>A0A101LXX0</accession>
<organism evidence="1">
    <name type="scientific">Picea glauca</name>
    <name type="common">White spruce</name>
    <name type="synonym">Pinus glauca</name>
    <dbReference type="NCBI Taxonomy" id="3330"/>
    <lineage>
        <taxon>Eukaryota</taxon>
        <taxon>Viridiplantae</taxon>
        <taxon>Streptophyta</taxon>
        <taxon>Embryophyta</taxon>
        <taxon>Tracheophyta</taxon>
        <taxon>Spermatophyta</taxon>
        <taxon>Pinopsida</taxon>
        <taxon>Pinidae</taxon>
        <taxon>Conifers I</taxon>
        <taxon>Pinales</taxon>
        <taxon>Pinaceae</taxon>
        <taxon>Picea</taxon>
    </lineage>
</organism>
<reference evidence="1" key="1">
    <citation type="journal article" date="2015" name="Genome Biol. Evol.">
        <title>Organellar Genomes of White Spruce (Picea glauca): Assembly and Annotation.</title>
        <authorList>
            <person name="Jackman S.D."/>
            <person name="Warren R.L."/>
            <person name="Gibb E.A."/>
            <person name="Vandervalk B.P."/>
            <person name="Mohamadi H."/>
            <person name="Chu J."/>
            <person name="Raymond A."/>
            <person name="Pleasance S."/>
            <person name="Coope R."/>
            <person name="Wildung M.R."/>
            <person name="Ritland C.E."/>
            <person name="Bousquet J."/>
            <person name="Jones S.J."/>
            <person name="Bohlmann J."/>
            <person name="Birol I."/>
        </authorList>
    </citation>
    <scope>NUCLEOTIDE SEQUENCE [LARGE SCALE GENOMIC DNA]</scope>
    <source>
        <tissue evidence="1">Flushing bud</tissue>
    </source>
</reference>
<proteinExistence type="predicted"/>
<evidence type="ECO:0000313" key="1">
    <source>
        <dbReference type="EMBL" id="KUM47366.1"/>
    </source>
</evidence>
<geneLocation type="mitochondrion" evidence="1"/>
<gene>
    <name evidence="1" type="ORF">ABT39_MTgene5551</name>
</gene>
<keyword evidence="1" id="KW-0496">Mitochondrion</keyword>
<name>A0A101LXX0_PICGL</name>
<dbReference type="EMBL" id="LKAM01000007">
    <property type="protein sequence ID" value="KUM47366.1"/>
    <property type="molecule type" value="Genomic_DNA"/>
</dbReference>